<reference evidence="1 2" key="1">
    <citation type="submission" date="2013-11" db="EMBL/GenBank/DDBJ databases">
        <title>Single cell genomics of uncultured Tannerella BU063 (oral taxon 286).</title>
        <authorList>
            <person name="Beall C.J."/>
            <person name="Campbell A.G."/>
            <person name="Griffen A.L."/>
            <person name="Podar M."/>
            <person name="Leys E.J."/>
        </authorList>
    </citation>
    <scope>NUCLEOTIDE SEQUENCE [LARGE SCALE GENOMIC DNA]</scope>
    <source>
        <strain evidence="1">Cell 2</strain>
    </source>
</reference>
<sequence>MIRVILSNVSKEASIVQQENPLEFFSRKIWWNEIKGFIFAPRNLQETAGRKKEKMLE</sequence>
<dbReference type="Proteomes" id="UP000018837">
    <property type="component" value="Unassembled WGS sequence"/>
</dbReference>
<gene>
    <name evidence="1" type="ORF">N425_05230</name>
</gene>
<proteinExistence type="predicted"/>
<comment type="caution">
    <text evidence="1">The sequence shown here is derived from an EMBL/GenBank/DDBJ whole genome shotgun (WGS) entry which is preliminary data.</text>
</comment>
<dbReference type="AlphaFoldDB" id="W2C5D6"/>
<evidence type="ECO:0000313" key="2">
    <source>
        <dbReference type="Proteomes" id="UP000018837"/>
    </source>
</evidence>
<evidence type="ECO:0000313" key="1">
    <source>
        <dbReference type="EMBL" id="ETK02273.1"/>
    </source>
</evidence>
<accession>W2C5D6</accession>
<name>W2C5D6_9BACT</name>
<protein>
    <submittedName>
        <fullName evidence="1">Uncharacterized protein</fullName>
    </submittedName>
</protein>
<dbReference type="EMBL" id="AYUF01000372">
    <property type="protein sequence ID" value="ETK02273.1"/>
    <property type="molecule type" value="Genomic_DNA"/>
</dbReference>
<organism evidence="1 2">
    <name type="scientific">Tannerella sp. oral taxon BU063 isolate Cell 2</name>
    <dbReference type="NCBI Taxonomy" id="1411148"/>
    <lineage>
        <taxon>Bacteria</taxon>
        <taxon>Pseudomonadati</taxon>
        <taxon>Bacteroidota</taxon>
        <taxon>Bacteroidia</taxon>
        <taxon>Bacteroidales</taxon>
        <taxon>Tannerellaceae</taxon>
        <taxon>Tannerella</taxon>
    </lineage>
</organism>